<dbReference type="InterPro" id="IPR003362">
    <property type="entry name" value="Bact_transf"/>
</dbReference>
<dbReference type="InterPro" id="IPR017475">
    <property type="entry name" value="EPS_sugar_tfrase"/>
</dbReference>
<proteinExistence type="inferred from homology"/>
<organism evidence="9 10">
    <name type="scientific">Candidatus Yanofskybacteria bacterium RIFCSPHIGHO2_02_FULL_43_22</name>
    <dbReference type="NCBI Taxonomy" id="1802681"/>
    <lineage>
        <taxon>Bacteria</taxon>
        <taxon>Candidatus Yanofskyibacteriota</taxon>
    </lineage>
</organism>
<comment type="similarity">
    <text evidence="2">Belongs to the bacterial sugar transferase family.</text>
</comment>
<feature type="transmembrane region" description="Helical" evidence="7">
    <location>
        <begin position="67"/>
        <end position="90"/>
    </location>
</feature>
<name>A0A1F8FQE9_9BACT</name>
<evidence type="ECO:0000256" key="1">
    <source>
        <dbReference type="ARBA" id="ARBA00004141"/>
    </source>
</evidence>
<gene>
    <name evidence="9" type="ORF">A3J47_03545</name>
</gene>
<accession>A0A1F8FQE9</accession>
<keyword evidence="4 7" id="KW-0812">Transmembrane</keyword>
<feature type="transmembrane region" description="Helical" evidence="7">
    <location>
        <begin position="5"/>
        <end position="24"/>
    </location>
</feature>
<dbReference type="Gene3D" id="3.40.50.720">
    <property type="entry name" value="NAD(P)-binding Rossmann-like Domain"/>
    <property type="match status" value="1"/>
</dbReference>
<feature type="domain" description="Bacterial sugar transferase" evidence="8">
    <location>
        <begin position="265"/>
        <end position="448"/>
    </location>
</feature>
<feature type="transmembrane region" description="Helical" evidence="7">
    <location>
        <begin position="102"/>
        <end position="120"/>
    </location>
</feature>
<evidence type="ECO:0000256" key="7">
    <source>
        <dbReference type="SAM" id="Phobius"/>
    </source>
</evidence>
<dbReference type="EMBL" id="MGJV01000014">
    <property type="protein sequence ID" value="OGN15211.1"/>
    <property type="molecule type" value="Genomic_DNA"/>
</dbReference>
<dbReference type="PANTHER" id="PTHR30576:SF0">
    <property type="entry name" value="UNDECAPRENYL-PHOSPHATE N-ACETYLGALACTOSAMINYL 1-PHOSPHATE TRANSFERASE-RELATED"/>
    <property type="match status" value="1"/>
</dbReference>
<evidence type="ECO:0000256" key="6">
    <source>
        <dbReference type="ARBA" id="ARBA00023136"/>
    </source>
</evidence>
<evidence type="ECO:0000256" key="5">
    <source>
        <dbReference type="ARBA" id="ARBA00022989"/>
    </source>
</evidence>
<evidence type="ECO:0000256" key="3">
    <source>
        <dbReference type="ARBA" id="ARBA00022679"/>
    </source>
</evidence>
<evidence type="ECO:0000313" key="9">
    <source>
        <dbReference type="EMBL" id="OGN15211.1"/>
    </source>
</evidence>
<keyword evidence="5 7" id="KW-1133">Transmembrane helix</keyword>
<feature type="transmembrane region" description="Helical" evidence="7">
    <location>
        <begin position="36"/>
        <end position="55"/>
    </location>
</feature>
<reference evidence="9 10" key="1">
    <citation type="journal article" date="2016" name="Nat. Commun.">
        <title>Thousands of microbial genomes shed light on interconnected biogeochemical processes in an aquifer system.</title>
        <authorList>
            <person name="Anantharaman K."/>
            <person name="Brown C.T."/>
            <person name="Hug L.A."/>
            <person name="Sharon I."/>
            <person name="Castelle C.J."/>
            <person name="Probst A.J."/>
            <person name="Thomas B.C."/>
            <person name="Singh A."/>
            <person name="Wilkins M.J."/>
            <person name="Karaoz U."/>
            <person name="Brodie E.L."/>
            <person name="Williams K.H."/>
            <person name="Hubbard S.S."/>
            <person name="Banfield J.F."/>
        </authorList>
    </citation>
    <scope>NUCLEOTIDE SEQUENCE [LARGE SCALE GENOMIC DNA]</scope>
</reference>
<evidence type="ECO:0000256" key="2">
    <source>
        <dbReference type="ARBA" id="ARBA00006464"/>
    </source>
</evidence>
<feature type="transmembrane region" description="Helical" evidence="7">
    <location>
        <begin position="267"/>
        <end position="291"/>
    </location>
</feature>
<dbReference type="GO" id="GO:0016780">
    <property type="term" value="F:phosphotransferase activity, for other substituted phosphate groups"/>
    <property type="evidence" value="ECO:0007669"/>
    <property type="project" value="TreeGrafter"/>
</dbReference>
<evidence type="ECO:0000313" key="10">
    <source>
        <dbReference type="Proteomes" id="UP000176581"/>
    </source>
</evidence>
<dbReference type="PANTHER" id="PTHR30576">
    <property type="entry name" value="COLANIC BIOSYNTHESIS UDP-GLUCOSE LIPID CARRIER TRANSFERASE"/>
    <property type="match status" value="1"/>
</dbReference>
<dbReference type="AlphaFoldDB" id="A0A1F8FQE9"/>
<sequence length="453" mass="52427">MKKFLLFISDIAVLFGSLLLTLYLRYGQTFSEKLDFHLVPFSLIFAVWLIIFYIANLYEPATLRNSIYFYSSLLQSIVFASAISVIFFYLVPLFNIAPKTNLAIFIAIFTGLEFGARFGFNRIFEKGFKKLVLIVGLNKQSFELAQFIKNNPQFGYELKYVVDLTLEKPEDEEEFKKFGIIQGLNNLETQIKNEKIDTIIISPEAYQNSETINIFYKSLEQKISFFNLASFYERLTGKVPLGAINQIWFLENLSEGKKRGYELTKRMFDSVFAIIIGIISLILYPLIALAIKTSSPGPIFYKQKRFGQSSKAFKIIKFRTMRKDAEKDTGAVWTTENDPRITKVGNFLRKTRLDELPQVWNILKGEMSFVGPRAERPEFHDTLQKEVLFYEERYLIKPGLTGWAQINFHYGSSVKDAAEKLKYDLYYIKNRSLLLDLGIVLKTIRIALKQDGR</sequence>
<comment type="subcellular location">
    <subcellularLocation>
        <location evidence="1">Membrane</location>
        <topology evidence="1">Multi-pass membrane protein</topology>
    </subcellularLocation>
</comment>
<dbReference type="NCBIfam" id="TIGR03025">
    <property type="entry name" value="EPS_sugtrans"/>
    <property type="match status" value="1"/>
</dbReference>
<keyword evidence="3" id="KW-0808">Transferase</keyword>
<protein>
    <recommendedName>
        <fullName evidence="8">Bacterial sugar transferase domain-containing protein</fullName>
    </recommendedName>
</protein>
<dbReference type="GO" id="GO:0016020">
    <property type="term" value="C:membrane"/>
    <property type="evidence" value="ECO:0007669"/>
    <property type="project" value="UniProtKB-SubCell"/>
</dbReference>
<dbReference type="Pfam" id="PF02397">
    <property type="entry name" value="Bac_transf"/>
    <property type="match status" value="1"/>
</dbReference>
<evidence type="ECO:0000259" key="8">
    <source>
        <dbReference type="Pfam" id="PF02397"/>
    </source>
</evidence>
<keyword evidence="6 7" id="KW-0472">Membrane</keyword>
<evidence type="ECO:0000256" key="4">
    <source>
        <dbReference type="ARBA" id="ARBA00022692"/>
    </source>
</evidence>
<comment type="caution">
    <text evidence="9">The sequence shown here is derived from an EMBL/GenBank/DDBJ whole genome shotgun (WGS) entry which is preliminary data.</text>
</comment>
<dbReference type="Proteomes" id="UP000176581">
    <property type="component" value="Unassembled WGS sequence"/>
</dbReference>